<feature type="transmembrane region" description="Helical" evidence="6">
    <location>
        <begin position="699"/>
        <end position="724"/>
    </location>
</feature>
<feature type="domain" description="ABC3 transporter permease C-terminal" evidence="7">
    <location>
        <begin position="708"/>
        <end position="818"/>
    </location>
</feature>
<keyword evidence="2" id="KW-1003">Cell membrane</keyword>
<feature type="transmembrane region" description="Helical" evidence="6">
    <location>
        <begin position="289"/>
        <end position="311"/>
    </location>
</feature>
<comment type="caution">
    <text evidence="9">The sequence shown here is derived from an EMBL/GenBank/DDBJ whole genome shotgun (WGS) entry which is preliminary data.</text>
</comment>
<evidence type="ECO:0000259" key="7">
    <source>
        <dbReference type="Pfam" id="PF02687"/>
    </source>
</evidence>
<feature type="transmembrane region" description="Helical" evidence="6">
    <location>
        <begin position="790"/>
        <end position="815"/>
    </location>
</feature>
<evidence type="ECO:0000313" key="10">
    <source>
        <dbReference type="Proteomes" id="UP001257909"/>
    </source>
</evidence>
<feature type="transmembrane region" description="Helical" evidence="6">
    <location>
        <begin position="338"/>
        <end position="360"/>
    </location>
</feature>
<feature type="transmembrane region" description="Helical" evidence="6">
    <location>
        <begin position="380"/>
        <end position="403"/>
    </location>
</feature>
<keyword evidence="4 6" id="KW-1133">Transmembrane helix</keyword>
<feature type="domain" description="ABC3 transporter permease C-terminal" evidence="7">
    <location>
        <begin position="295"/>
        <end position="402"/>
    </location>
</feature>
<accession>A0ABU1W352</accession>
<dbReference type="Pfam" id="PF12704">
    <property type="entry name" value="MacB_PCD"/>
    <property type="match status" value="2"/>
</dbReference>
<keyword evidence="10" id="KW-1185">Reference proteome</keyword>
<evidence type="ECO:0000313" key="9">
    <source>
        <dbReference type="EMBL" id="MDR7122414.1"/>
    </source>
</evidence>
<evidence type="ECO:0000259" key="8">
    <source>
        <dbReference type="Pfam" id="PF12704"/>
    </source>
</evidence>
<feature type="transmembrane region" description="Helical" evidence="6">
    <location>
        <begin position="20"/>
        <end position="41"/>
    </location>
</feature>
<name>A0ABU1W352_9GAMM</name>
<keyword evidence="5 6" id="KW-0472">Membrane</keyword>
<dbReference type="PANTHER" id="PTHR30572">
    <property type="entry name" value="MEMBRANE COMPONENT OF TRANSPORTER-RELATED"/>
    <property type="match status" value="1"/>
</dbReference>
<dbReference type="Pfam" id="PF02687">
    <property type="entry name" value="FtsX"/>
    <property type="match status" value="2"/>
</dbReference>
<dbReference type="PANTHER" id="PTHR30572:SF18">
    <property type="entry name" value="ABC-TYPE MACROLIDE FAMILY EXPORT SYSTEM PERMEASE COMPONENT 2"/>
    <property type="match status" value="1"/>
</dbReference>
<feature type="transmembrane region" description="Helical" evidence="6">
    <location>
        <begin position="434"/>
        <end position="455"/>
    </location>
</feature>
<evidence type="ECO:0000256" key="4">
    <source>
        <dbReference type="ARBA" id="ARBA00022989"/>
    </source>
</evidence>
<reference evidence="9 10" key="1">
    <citation type="submission" date="2023-07" db="EMBL/GenBank/DDBJ databases">
        <title>Sorghum-associated microbial communities from plants grown in Nebraska, USA.</title>
        <authorList>
            <person name="Schachtman D."/>
        </authorList>
    </citation>
    <scope>NUCLEOTIDE SEQUENCE [LARGE SCALE GENOMIC DNA]</scope>
    <source>
        <strain evidence="9 10">4138</strain>
    </source>
</reference>
<dbReference type="InterPro" id="IPR003838">
    <property type="entry name" value="ABC3_permease_C"/>
</dbReference>
<dbReference type="EMBL" id="JAVDWR010000016">
    <property type="protein sequence ID" value="MDR7122414.1"/>
    <property type="molecule type" value="Genomic_DNA"/>
</dbReference>
<comment type="subcellular location">
    <subcellularLocation>
        <location evidence="1">Cell membrane</location>
        <topology evidence="1">Multi-pass membrane protein</topology>
    </subcellularLocation>
</comment>
<sequence>MISRKDFSTALYALSKAKGYAATVVLTLGLTLGTLVAMFNLNYQILAAPLPYADEDQLVVGSTAWLDKDGSVTSPRIMPKVIQQIYAKPSDALSDQALFDYAGFATLRDLAHSPTVQLAYTTPGYMRMYQMPLLHGRSFGADEEVGNHNAVAVISEQLWRGQYQADPTVVGRHISIGNADFRVIGIAAADFIQPAFTGPADNRIDVWLPWDFNAPFHNMPGSNLGSALYLAKLKDPATRHAFEQEIRPQLNSLWQDASAVVTSMAGRSVRFNAEPARLVLEGDSRQQTLWMLAGSLVLLLIAAANITNLLLSRSARQQRNMTIQAALGAQRHHLLGQILAELSWLMLAAMVLGLFMAEGAYRLLRSYAADTLPRLSELGFAWPAFVFALLSTLLLAFGFAQLISRQLNYRALQQNLQSSGKGSGLQINTTTRQLLIGSQVMLAAVLLVCSAQVLLQSLSQLRSQVGFATEDRYQISIEDIAPAPDSSLPIEQRRAVFRQRKEELMQVRDLLLQHPAVVDASVGSGAPASFNGFSGNWGAYLVSPDNLTDVIEASVTHTDQHFLPLFDIALLQGRNFTAQEISTQAQVVVINQALAEKLQPGGDVVGQKLHSQSGGPVYDIIGISANHNLPEAGFNTERYRTYTTRSLFYGGYLLLRLKPEMQIDKTTINQALSQVSPHYRAAGIYRIQDNVNLALIRDYLATSVTSALVLLSFLLAAIGIYGVLSYSVQLRRFELGVRMAIGARPATILRQLLSENLKPVCAGLVLAGLLLVALWLGLQHTTLMVELSVGGFALPLLLIVLLTTLTSLISVWGIIRKPAIYALQGQ</sequence>
<proteinExistence type="predicted"/>
<feature type="domain" description="MacB-like periplasmic core" evidence="8">
    <location>
        <begin position="537"/>
        <end position="664"/>
    </location>
</feature>
<feature type="transmembrane region" description="Helical" evidence="6">
    <location>
        <begin position="760"/>
        <end position="778"/>
    </location>
</feature>
<dbReference type="InterPro" id="IPR050250">
    <property type="entry name" value="Macrolide_Exporter_MacB"/>
</dbReference>
<evidence type="ECO:0000256" key="2">
    <source>
        <dbReference type="ARBA" id="ARBA00022475"/>
    </source>
</evidence>
<protein>
    <submittedName>
        <fullName evidence="9">Permease</fullName>
    </submittedName>
</protein>
<evidence type="ECO:0000256" key="3">
    <source>
        <dbReference type="ARBA" id="ARBA00022692"/>
    </source>
</evidence>
<dbReference type="InterPro" id="IPR025857">
    <property type="entry name" value="MacB_PCD"/>
</dbReference>
<evidence type="ECO:0000256" key="6">
    <source>
        <dbReference type="SAM" id="Phobius"/>
    </source>
</evidence>
<feature type="domain" description="MacB-like periplasmic core" evidence="8">
    <location>
        <begin position="24"/>
        <end position="247"/>
    </location>
</feature>
<gene>
    <name evidence="9" type="ORF">J2W69_003383</name>
</gene>
<dbReference type="Proteomes" id="UP001257909">
    <property type="component" value="Unassembled WGS sequence"/>
</dbReference>
<organism evidence="9 10">
    <name type="scientific">Rheinheimera soli</name>
    <dbReference type="NCBI Taxonomy" id="443616"/>
    <lineage>
        <taxon>Bacteria</taxon>
        <taxon>Pseudomonadati</taxon>
        <taxon>Pseudomonadota</taxon>
        <taxon>Gammaproteobacteria</taxon>
        <taxon>Chromatiales</taxon>
        <taxon>Chromatiaceae</taxon>
        <taxon>Rheinheimera</taxon>
    </lineage>
</organism>
<dbReference type="RefSeq" id="WP_310280646.1">
    <property type="nucleotide sequence ID" value="NZ_JAVDWR010000016.1"/>
</dbReference>
<evidence type="ECO:0000256" key="1">
    <source>
        <dbReference type="ARBA" id="ARBA00004651"/>
    </source>
</evidence>
<keyword evidence="3 6" id="KW-0812">Transmembrane</keyword>
<evidence type="ECO:0000256" key="5">
    <source>
        <dbReference type="ARBA" id="ARBA00023136"/>
    </source>
</evidence>